<feature type="transmembrane region" description="Helical" evidence="2">
    <location>
        <begin position="152"/>
        <end position="175"/>
    </location>
</feature>
<dbReference type="AlphaFoldDB" id="A0A1I1LQJ3"/>
<protein>
    <submittedName>
        <fullName evidence="3">Uncharacterized membrane protein YqhA</fullName>
    </submittedName>
</protein>
<evidence type="ECO:0000256" key="1">
    <source>
        <dbReference type="SAM" id="MobiDB-lite"/>
    </source>
</evidence>
<keyword evidence="4" id="KW-1185">Reference proteome</keyword>
<sequence>MKIRDIERRIVVSTRYLTVVAVFGSLAAAVLMFLLGFYNIIQAFVEGWKVPESGGHSEEATSFGAASVISVIEGLDRFLIAIVLLYFGYGVYTLFLHPEESEETLALPQWLRVRQIGQLKQVVAEVIIVVLLVLFLRLALQAFENPTIELSFARIATMMVLPVSILLLSLALRFVELHPKPDPRDMLEPKRTPRQQEDDDE</sequence>
<feature type="transmembrane region" description="Helical" evidence="2">
    <location>
        <begin position="122"/>
        <end position="140"/>
    </location>
</feature>
<dbReference type="EMBL" id="FOLG01000008">
    <property type="protein sequence ID" value="SFC71740.1"/>
    <property type="molecule type" value="Genomic_DNA"/>
</dbReference>
<accession>A0A1I1LQJ3</accession>
<feature type="transmembrane region" description="Helical" evidence="2">
    <location>
        <begin position="16"/>
        <end position="41"/>
    </location>
</feature>
<dbReference type="InterPro" id="IPR005134">
    <property type="entry name" value="UPF0114"/>
</dbReference>
<feature type="transmembrane region" description="Helical" evidence="2">
    <location>
        <begin position="78"/>
        <end position="96"/>
    </location>
</feature>
<keyword evidence="2" id="KW-0812">Transmembrane</keyword>
<feature type="region of interest" description="Disordered" evidence="1">
    <location>
        <begin position="182"/>
        <end position="201"/>
    </location>
</feature>
<dbReference type="STRING" id="441112.SAMN04488094_10893"/>
<proteinExistence type="predicted"/>
<keyword evidence="2" id="KW-0472">Membrane</keyword>
<organism evidence="3 4">
    <name type="scientific">Tropicimonas isoalkanivorans</name>
    <dbReference type="NCBI Taxonomy" id="441112"/>
    <lineage>
        <taxon>Bacteria</taxon>
        <taxon>Pseudomonadati</taxon>
        <taxon>Pseudomonadota</taxon>
        <taxon>Alphaproteobacteria</taxon>
        <taxon>Rhodobacterales</taxon>
        <taxon>Roseobacteraceae</taxon>
        <taxon>Tropicimonas</taxon>
    </lineage>
</organism>
<dbReference type="Proteomes" id="UP000198728">
    <property type="component" value="Unassembled WGS sequence"/>
</dbReference>
<gene>
    <name evidence="3" type="ORF">SAMN04488094_10893</name>
</gene>
<name>A0A1I1LQJ3_9RHOB</name>
<reference evidence="3 4" key="1">
    <citation type="submission" date="2016-10" db="EMBL/GenBank/DDBJ databases">
        <authorList>
            <person name="de Groot N.N."/>
        </authorList>
    </citation>
    <scope>NUCLEOTIDE SEQUENCE [LARGE SCALE GENOMIC DNA]</scope>
    <source>
        <strain evidence="3 4">DSM 19548</strain>
    </source>
</reference>
<evidence type="ECO:0000313" key="4">
    <source>
        <dbReference type="Proteomes" id="UP000198728"/>
    </source>
</evidence>
<dbReference type="Pfam" id="PF03350">
    <property type="entry name" value="UPF0114"/>
    <property type="match status" value="1"/>
</dbReference>
<dbReference type="PANTHER" id="PTHR31721">
    <property type="entry name" value="OS06G0710300 PROTEIN"/>
    <property type="match status" value="1"/>
</dbReference>
<dbReference type="RefSeq" id="WP_177208354.1">
    <property type="nucleotide sequence ID" value="NZ_FOLG01000008.1"/>
</dbReference>
<dbReference type="PANTHER" id="PTHR31721:SF4">
    <property type="entry name" value="OS06G0710300 PROTEIN"/>
    <property type="match status" value="1"/>
</dbReference>
<evidence type="ECO:0000256" key="2">
    <source>
        <dbReference type="SAM" id="Phobius"/>
    </source>
</evidence>
<evidence type="ECO:0000313" key="3">
    <source>
        <dbReference type="EMBL" id="SFC71740.1"/>
    </source>
</evidence>
<keyword evidence="2" id="KW-1133">Transmembrane helix</keyword>